<evidence type="ECO:0000313" key="2">
    <source>
        <dbReference type="EMBL" id="ADI18123.1"/>
    </source>
</evidence>
<dbReference type="AlphaFoldDB" id="E0XUN2"/>
<name>E0XUN2_9BACT</name>
<dbReference type="EMBL" id="GU474882">
    <property type="protein sequence ID" value="ADI18123.1"/>
    <property type="molecule type" value="Genomic_DNA"/>
</dbReference>
<feature type="region of interest" description="Disordered" evidence="1">
    <location>
        <begin position="1"/>
        <end position="20"/>
    </location>
</feature>
<proteinExistence type="predicted"/>
<sequence length="52" mass="5596">MTAEKSTANEEEETENTVPIAQSAVCSLQGLKSTASSPEVSVIRSMQNCFFN</sequence>
<evidence type="ECO:0000256" key="1">
    <source>
        <dbReference type="SAM" id="MobiDB-lite"/>
    </source>
</evidence>
<protein>
    <submittedName>
        <fullName evidence="2">Uncharacterized protein</fullName>
    </submittedName>
</protein>
<reference evidence="2" key="1">
    <citation type="journal article" date="2011" name="Environ. Microbiol.">
        <title>Time-series analyses of Monterey Bay coastal microbial picoplankton using a 'genome proxy' microarray.</title>
        <authorList>
            <person name="Rich V.I."/>
            <person name="Pham V.D."/>
            <person name="Eppley J."/>
            <person name="Shi Y."/>
            <person name="DeLong E.F."/>
        </authorList>
    </citation>
    <scope>NUCLEOTIDE SEQUENCE</scope>
</reference>
<accession>E0XUN2</accession>
<organism evidence="2">
    <name type="scientific">uncultured Verrucomicrobiales bacterium HF0200_39L05</name>
    <dbReference type="NCBI Taxonomy" id="710997"/>
    <lineage>
        <taxon>Bacteria</taxon>
        <taxon>Pseudomonadati</taxon>
        <taxon>Verrucomicrobiota</taxon>
        <taxon>Verrucomicrobiia</taxon>
        <taxon>Verrucomicrobiales</taxon>
        <taxon>environmental samples</taxon>
    </lineage>
</organism>